<protein>
    <recommendedName>
        <fullName evidence="1">PHD finger protein MALE STERILITY 1-like ubiquitin-like domain-containing protein</fullName>
    </recommendedName>
</protein>
<comment type="caution">
    <text evidence="2">The sequence shown here is derived from an EMBL/GenBank/DDBJ whole genome shotgun (WGS) entry which is preliminary data.</text>
</comment>
<name>A0ABC8RI77_9AQUA</name>
<dbReference type="Pfam" id="PF25565">
    <property type="entry name" value="Ubiquitin_At1g33420"/>
    <property type="match status" value="1"/>
</dbReference>
<evidence type="ECO:0000313" key="2">
    <source>
        <dbReference type="EMBL" id="CAK9143906.1"/>
    </source>
</evidence>
<evidence type="ECO:0000259" key="1">
    <source>
        <dbReference type="Pfam" id="PF25565"/>
    </source>
</evidence>
<evidence type="ECO:0000313" key="4">
    <source>
        <dbReference type="Proteomes" id="UP001642360"/>
    </source>
</evidence>
<reference evidence="2 4" key="1">
    <citation type="submission" date="2024-02" db="EMBL/GenBank/DDBJ databases">
        <authorList>
            <person name="Vignale AGUSTIN F."/>
            <person name="Sosa J E."/>
            <person name="Modenutti C."/>
        </authorList>
    </citation>
    <scope>NUCLEOTIDE SEQUENCE [LARGE SCALE GENOMIC DNA]</scope>
</reference>
<keyword evidence="4" id="KW-1185">Reference proteome</keyword>
<gene>
    <name evidence="2" type="ORF">ILEXP_LOCUS11643</name>
    <name evidence="3" type="ORF">ILEXP_LOCUS32340</name>
</gene>
<sequence length="72" mass="8085">MALVSALLKSKPPSSRELKYELMRELPPGELIVVSPYASVGELKEAVQGAMRDTDFIMEQFVVPDIKDMEEM</sequence>
<organism evidence="2 4">
    <name type="scientific">Ilex paraguariensis</name>
    <name type="common">yerba mate</name>
    <dbReference type="NCBI Taxonomy" id="185542"/>
    <lineage>
        <taxon>Eukaryota</taxon>
        <taxon>Viridiplantae</taxon>
        <taxon>Streptophyta</taxon>
        <taxon>Embryophyta</taxon>
        <taxon>Tracheophyta</taxon>
        <taxon>Spermatophyta</taxon>
        <taxon>Magnoliopsida</taxon>
        <taxon>eudicotyledons</taxon>
        <taxon>Gunneridae</taxon>
        <taxon>Pentapetalae</taxon>
        <taxon>asterids</taxon>
        <taxon>campanulids</taxon>
        <taxon>Aquifoliales</taxon>
        <taxon>Aquifoliaceae</taxon>
        <taxon>Ilex</taxon>
    </lineage>
</organism>
<dbReference type="AlphaFoldDB" id="A0ABC8RI77"/>
<dbReference type="InterPro" id="IPR057765">
    <property type="entry name" value="MS1-like_ubiquitin"/>
</dbReference>
<accession>A0ABC8RI77</accession>
<evidence type="ECO:0000313" key="3">
    <source>
        <dbReference type="EMBL" id="CAK9163300.1"/>
    </source>
</evidence>
<dbReference type="EMBL" id="CAUOFW020001347">
    <property type="protein sequence ID" value="CAK9143906.1"/>
    <property type="molecule type" value="Genomic_DNA"/>
</dbReference>
<dbReference type="Proteomes" id="UP001642360">
    <property type="component" value="Unassembled WGS sequence"/>
</dbReference>
<proteinExistence type="predicted"/>
<feature type="domain" description="PHD finger protein MALE STERILITY 1-like ubiquitin-like" evidence="1">
    <location>
        <begin position="20"/>
        <end position="72"/>
    </location>
</feature>
<dbReference type="EMBL" id="CAUOFW020003982">
    <property type="protein sequence ID" value="CAK9163300.1"/>
    <property type="molecule type" value="Genomic_DNA"/>
</dbReference>